<keyword evidence="2" id="KW-1185">Reference proteome</keyword>
<dbReference type="KEGG" id="ssl:SS1G_11829"/>
<dbReference type="InParanoid" id="A7F3I3"/>
<dbReference type="AlphaFoldDB" id="A7F3I3"/>
<protein>
    <submittedName>
        <fullName evidence="1">Uncharacterized protein</fullName>
    </submittedName>
</protein>
<dbReference type="RefSeq" id="XP_001586800.1">
    <property type="nucleotide sequence ID" value="XM_001586750.1"/>
</dbReference>
<gene>
    <name evidence="1" type="ORF">SS1G_11829</name>
</gene>
<dbReference type="GeneID" id="5482963"/>
<evidence type="ECO:0000313" key="2">
    <source>
        <dbReference type="Proteomes" id="UP000001312"/>
    </source>
</evidence>
<reference evidence="2" key="1">
    <citation type="journal article" date="2011" name="PLoS Genet.">
        <title>Genomic analysis of the necrotrophic fungal pathogens Sclerotinia sclerotiorum and Botrytis cinerea.</title>
        <authorList>
            <person name="Amselem J."/>
            <person name="Cuomo C.A."/>
            <person name="van Kan J.A."/>
            <person name="Viaud M."/>
            <person name="Benito E.P."/>
            <person name="Couloux A."/>
            <person name="Coutinho P.M."/>
            <person name="de Vries R.P."/>
            <person name="Dyer P.S."/>
            <person name="Fillinger S."/>
            <person name="Fournier E."/>
            <person name="Gout L."/>
            <person name="Hahn M."/>
            <person name="Kohn L."/>
            <person name="Lapalu N."/>
            <person name="Plummer K.M."/>
            <person name="Pradier J.M."/>
            <person name="Quevillon E."/>
            <person name="Sharon A."/>
            <person name="Simon A."/>
            <person name="ten Have A."/>
            <person name="Tudzynski B."/>
            <person name="Tudzynski P."/>
            <person name="Wincker P."/>
            <person name="Andrew M."/>
            <person name="Anthouard V."/>
            <person name="Beever R.E."/>
            <person name="Beffa R."/>
            <person name="Benoit I."/>
            <person name="Bouzid O."/>
            <person name="Brault B."/>
            <person name="Chen Z."/>
            <person name="Choquer M."/>
            <person name="Collemare J."/>
            <person name="Cotton P."/>
            <person name="Danchin E.G."/>
            <person name="Da Silva C."/>
            <person name="Gautier A."/>
            <person name="Giraud C."/>
            <person name="Giraud T."/>
            <person name="Gonzalez C."/>
            <person name="Grossetete S."/>
            <person name="Guldener U."/>
            <person name="Henrissat B."/>
            <person name="Howlett B.J."/>
            <person name="Kodira C."/>
            <person name="Kretschmer M."/>
            <person name="Lappartient A."/>
            <person name="Leroch M."/>
            <person name="Levis C."/>
            <person name="Mauceli E."/>
            <person name="Neuveglise C."/>
            <person name="Oeser B."/>
            <person name="Pearson M."/>
            <person name="Poulain J."/>
            <person name="Poussereau N."/>
            <person name="Quesneville H."/>
            <person name="Rascle C."/>
            <person name="Schumacher J."/>
            <person name="Segurens B."/>
            <person name="Sexton A."/>
            <person name="Silva E."/>
            <person name="Sirven C."/>
            <person name="Soanes D.M."/>
            <person name="Talbot N.J."/>
            <person name="Templeton M."/>
            <person name="Yandava C."/>
            <person name="Yarden O."/>
            <person name="Zeng Q."/>
            <person name="Rollins J.A."/>
            <person name="Lebrun M.H."/>
            <person name="Dickman M."/>
        </authorList>
    </citation>
    <scope>NUCLEOTIDE SEQUENCE [LARGE SCALE GENOMIC DNA]</scope>
    <source>
        <strain evidence="2">ATCC 18683 / 1980 / Ss-1</strain>
    </source>
</reference>
<organism evidence="1 2">
    <name type="scientific">Sclerotinia sclerotiorum (strain ATCC 18683 / 1980 / Ss-1)</name>
    <name type="common">White mold</name>
    <name type="synonym">Whetzelinia sclerotiorum</name>
    <dbReference type="NCBI Taxonomy" id="665079"/>
    <lineage>
        <taxon>Eukaryota</taxon>
        <taxon>Fungi</taxon>
        <taxon>Dikarya</taxon>
        <taxon>Ascomycota</taxon>
        <taxon>Pezizomycotina</taxon>
        <taxon>Leotiomycetes</taxon>
        <taxon>Helotiales</taxon>
        <taxon>Sclerotiniaceae</taxon>
        <taxon>Sclerotinia</taxon>
    </lineage>
</organism>
<proteinExistence type="predicted"/>
<dbReference type="EMBL" id="CH476640">
    <property type="protein sequence ID" value="EDN97304.1"/>
    <property type="molecule type" value="Genomic_DNA"/>
</dbReference>
<sequence length="50" mass="5561">MVQMVLDSLSFLYTTTARFLGKGITDNVLQPPILTSSPELHQTNNVNARK</sequence>
<evidence type="ECO:0000313" key="1">
    <source>
        <dbReference type="EMBL" id="EDN97304.1"/>
    </source>
</evidence>
<name>A7F3I3_SCLS1</name>
<accession>A7F3I3</accession>
<dbReference type="Proteomes" id="UP000001312">
    <property type="component" value="Unassembled WGS sequence"/>
</dbReference>